<dbReference type="SUPFAM" id="SSF54909">
    <property type="entry name" value="Dimeric alpha+beta barrel"/>
    <property type="match status" value="2"/>
</dbReference>
<proteinExistence type="inferred from homology"/>
<protein>
    <recommendedName>
        <fullName evidence="2">NIPSNAP domain-containing protein</fullName>
    </recommendedName>
</protein>
<dbReference type="AlphaFoldDB" id="A0A7W4VE24"/>
<evidence type="ECO:0000313" key="4">
    <source>
        <dbReference type="Proteomes" id="UP000578036"/>
    </source>
</evidence>
<organism evidence="3 4">
    <name type="scientific">Cupriavidus alkaliphilus</name>
    <dbReference type="NCBI Taxonomy" id="942866"/>
    <lineage>
        <taxon>Bacteria</taxon>
        <taxon>Pseudomonadati</taxon>
        <taxon>Pseudomonadota</taxon>
        <taxon>Betaproteobacteria</taxon>
        <taxon>Burkholderiales</taxon>
        <taxon>Burkholderiaceae</taxon>
        <taxon>Cupriavidus</taxon>
    </lineage>
</organism>
<dbReference type="InterPro" id="IPR012577">
    <property type="entry name" value="NIPSNAP"/>
</dbReference>
<dbReference type="InterPro" id="IPR011008">
    <property type="entry name" value="Dimeric_a/b-barrel"/>
</dbReference>
<dbReference type="RefSeq" id="WP_260154487.1">
    <property type="nucleotide sequence ID" value="NZ_JACHWF010000006.1"/>
</dbReference>
<comment type="caution">
    <text evidence="3">The sequence shown here is derived from an EMBL/GenBank/DDBJ whole genome shotgun (WGS) entry which is preliminary data.</text>
</comment>
<accession>A0A7W4VE24</accession>
<dbReference type="PANTHER" id="PTHR21017">
    <property type="entry name" value="NIPSNAP-RELATED"/>
    <property type="match status" value="1"/>
</dbReference>
<comment type="similarity">
    <text evidence="1">Belongs to the NipSnap family.</text>
</comment>
<feature type="domain" description="NIPSNAP" evidence="2">
    <location>
        <begin position="108"/>
        <end position="202"/>
    </location>
</feature>
<evidence type="ECO:0000259" key="2">
    <source>
        <dbReference type="Pfam" id="PF07978"/>
    </source>
</evidence>
<dbReference type="InterPro" id="IPR051557">
    <property type="entry name" value="NipSnap_domain"/>
</dbReference>
<sequence>MMLYELATLSPHPLHAHQVAANARDWVEHREASGILLGCWLTDIGPLGRVLLLRGFHDAGELARERQRTLHHEDPFGADGLVTSMQMDSYEPFPFLPPVRTGELGKVYEFRTYLLRPGGLQPTMAAWEAAMPARSLLSPLVVNMFALDGQPRITHIWPFASADARAEIRAKSYADGIWPPKGGPDQFFDAVSVLAYPTDFSPLR</sequence>
<dbReference type="Proteomes" id="UP000578036">
    <property type="component" value="Unassembled WGS sequence"/>
</dbReference>
<dbReference type="Pfam" id="PF07978">
    <property type="entry name" value="NIPSNAP"/>
    <property type="match status" value="2"/>
</dbReference>
<dbReference type="PANTHER" id="PTHR21017:SF17">
    <property type="entry name" value="PROTEIN NIPSNAP"/>
    <property type="match status" value="1"/>
</dbReference>
<reference evidence="3 4" key="1">
    <citation type="submission" date="2020-08" db="EMBL/GenBank/DDBJ databases">
        <title>Genomic Encyclopedia of Type Strains, Phase IV (KMG-V): Genome sequencing to study the core and pangenomes of soil and plant-associated prokaryotes.</title>
        <authorList>
            <person name="Whitman W."/>
        </authorList>
    </citation>
    <scope>NUCLEOTIDE SEQUENCE [LARGE SCALE GENOMIC DNA]</scope>
    <source>
        <strain evidence="3 4">SLV-2362</strain>
    </source>
</reference>
<evidence type="ECO:0000256" key="1">
    <source>
        <dbReference type="ARBA" id="ARBA00005291"/>
    </source>
</evidence>
<feature type="domain" description="NIPSNAP" evidence="2">
    <location>
        <begin position="4"/>
        <end position="96"/>
    </location>
</feature>
<gene>
    <name evidence="3" type="ORF">FHX61_004581</name>
</gene>
<dbReference type="EMBL" id="JACHWF010000006">
    <property type="protein sequence ID" value="MBB3009905.1"/>
    <property type="molecule type" value="Genomic_DNA"/>
</dbReference>
<keyword evidence="4" id="KW-1185">Reference proteome</keyword>
<name>A0A7W4VE24_9BURK</name>
<dbReference type="Gene3D" id="3.30.70.100">
    <property type="match status" value="2"/>
</dbReference>
<evidence type="ECO:0000313" key="3">
    <source>
        <dbReference type="EMBL" id="MBB3009905.1"/>
    </source>
</evidence>